<feature type="region of interest" description="Disordered" evidence="8">
    <location>
        <begin position="34"/>
        <end position="71"/>
    </location>
</feature>
<evidence type="ECO:0000259" key="9">
    <source>
        <dbReference type="PROSITE" id="PS51032"/>
    </source>
</evidence>
<sequence>MHASFMINVAVSNSGTKLGVFQDQESRRLGSNWQVPVGKLRPPKSFGSPRESAHMSGSHAESGSSRRKHKTVRLYKGVRMRTWGRWVTEIRQPQTKKSIWLGSYRSAEEAAHAYDAAVLCLRGPTAKLNFPDERPAIPPGSPGKYSIREVQAAAAGAAAASAGRRFSYSEFMSATTPPESIDPAPEHINCPSDSRGTSPLPADRIYPCEFDEDPLQATWEVPDEMMVPLTPREVLYDSDSYDGFPRDDLPPWNT</sequence>
<dbReference type="PaxDb" id="3218-PP1S45_159V6.1"/>
<dbReference type="AlphaFoldDB" id="A0A2K1L6Y6"/>
<evidence type="ECO:0000256" key="6">
    <source>
        <dbReference type="ARBA" id="ARBA00023242"/>
    </source>
</evidence>
<evidence type="ECO:0000256" key="4">
    <source>
        <dbReference type="ARBA" id="ARBA00023159"/>
    </source>
</evidence>
<reference evidence="10 12" key="1">
    <citation type="journal article" date="2008" name="Science">
        <title>The Physcomitrella genome reveals evolutionary insights into the conquest of land by plants.</title>
        <authorList>
            <person name="Rensing S."/>
            <person name="Lang D."/>
            <person name="Zimmer A."/>
            <person name="Terry A."/>
            <person name="Salamov A."/>
            <person name="Shapiro H."/>
            <person name="Nishiyama T."/>
            <person name="Perroud P.-F."/>
            <person name="Lindquist E."/>
            <person name="Kamisugi Y."/>
            <person name="Tanahashi T."/>
            <person name="Sakakibara K."/>
            <person name="Fujita T."/>
            <person name="Oishi K."/>
            <person name="Shin-I T."/>
            <person name="Kuroki Y."/>
            <person name="Toyoda A."/>
            <person name="Suzuki Y."/>
            <person name="Hashimoto A."/>
            <person name="Yamaguchi K."/>
            <person name="Sugano A."/>
            <person name="Kohara Y."/>
            <person name="Fujiyama A."/>
            <person name="Anterola A."/>
            <person name="Aoki S."/>
            <person name="Ashton N."/>
            <person name="Barbazuk W.B."/>
            <person name="Barker E."/>
            <person name="Bennetzen J."/>
            <person name="Bezanilla M."/>
            <person name="Blankenship R."/>
            <person name="Cho S.H."/>
            <person name="Dutcher S."/>
            <person name="Estelle M."/>
            <person name="Fawcett J.A."/>
            <person name="Gundlach H."/>
            <person name="Hanada K."/>
            <person name="Heyl A."/>
            <person name="Hicks K.A."/>
            <person name="Hugh J."/>
            <person name="Lohr M."/>
            <person name="Mayer K."/>
            <person name="Melkozernov A."/>
            <person name="Murata T."/>
            <person name="Nelson D."/>
            <person name="Pils B."/>
            <person name="Prigge M."/>
            <person name="Reiss B."/>
            <person name="Renner T."/>
            <person name="Rombauts S."/>
            <person name="Rushton P."/>
            <person name="Sanderfoot A."/>
            <person name="Schween G."/>
            <person name="Shiu S.-H."/>
            <person name="Stueber K."/>
            <person name="Theodoulou F.L."/>
            <person name="Tu H."/>
            <person name="Van de Peer Y."/>
            <person name="Verrier P.J."/>
            <person name="Waters E."/>
            <person name="Wood A."/>
            <person name="Yang L."/>
            <person name="Cove D."/>
            <person name="Cuming A."/>
            <person name="Hasebe M."/>
            <person name="Lucas S."/>
            <person name="Mishler D.B."/>
            <person name="Reski R."/>
            <person name="Grigoriev I."/>
            <person name="Quatrano R.S."/>
            <person name="Boore J.L."/>
        </authorList>
    </citation>
    <scope>NUCLEOTIDE SEQUENCE [LARGE SCALE GENOMIC DNA]</scope>
    <source>
        <strain evidence="11 12">cv. Gransden 2004</strain>
    </source>
</reference>
<accession>A0A2K1L6Y6</accession>
<dbReference type="Gramene" id="Pp3c1_5010V3.1">
    <property type="protein sequence ID" value="Pp3c1_5010V3.1"/>
    <property type="gene ID" value="Pp3c1_5010"/>
</dbReference>
<dbReference type="PRINTS" id="PR00367">
    <property type="entry name" value="ETHRSPELEMNT"/>
</dbReference>
<dbReference type="GO" id="GO:0005634">
    <property type="term" value="C:nucleus"/>
    <property type="evidence" value="ECO:0007669"/>
    <property type="project" value="UniProtKB-SubCell"/>
</dbReference>
<keyword evidence="3" id="KW-0238">DNA-binding</keyword>
<evidence type="ECO:0000313" key="12">
    <source>
        <dbReference type="Proteomes" id="UP000006727"/>
    </source>
</evidence>
<comment type="similarity">
    <text evidence="7">Belongs to the AP2/ERF transcription factor family. ERF subfamily.</text>
</comment>
<dbReference type="EnsemblPlants" id="Pp3c1_5010V3.2">
    <property type="protein sequence ID" value="Pp3c1_5010V3.2"/>
    <property type="gene ID" value="Pp3c1_5010"/>
</dbReference>
<dbReference type="PANTHER" id="PTHR31985:SF312">
    <property type="entry name" value="AP2_ERF DOMAIN-CONTAINING PROTEIN"/>
    <property type="match status" value="1"/>
</dbReference>
<keyword evidence="4" id="KW-0010">Activator</keyword>
<keyword evidence="2" id="KW-0805">Transcription regulation</keyword>
<dbReference type="GO" id="GO:0003700">
    <property type="term" value="F:DNA-binding transcription factor activity"/>
    <property type="evidence" value="ECO:0007669"/>
    <property type="project" value="InterPro"/>
</dbReference>
<dbReference type="Gramene" id="Pp3c1_5010V3.2">
    <property type="protein sequence ID" value="Pp3c1_5010V3.2"/>
    <property type="gene ID" value="Pp3c1_5010"/>
</dbReference>
<evidence type="ECO:0000256" key="1">
    <source>
        <dbReference type="ARBA" id="ARBA00004123"/>
    </source>
</evidence>
<dbReference type="EnsemblPlants" id="Pp3c1_5010V3.1">
    <property type="protein sequence ID" value="Pp3c1_5010V3.1"/>
    <property type="gene ID" value="Pp3c1_5010"/>
</dbReference>
<dbReference type="SUPFAM" id="SSF54171">
    <property type="entry name" value="DNA-binding domain"/>
    <property type="match status" value="1"/>
</dbReference>
<dbReference type="InterPro" id="IPR051032">
    <property type="entry name" value="AP2/ERF_TF_ERF_subfamily"/>
</dbReference>
<proteinExistence type="inferred from homology"/>
<keyword evidence="6" id="KW-0539">Nucleus</keyword>
<dbReference type="PANTHER" id="PTHR31985">
    <property type="entry name" value="ETHYLENE-RESPONSIVE TRANSCRIPTION FACTOR ERF042-RELATED"/>
    <property type="match status" value="1"/>
</dbReference>
<gene>
    <name evidence="10" type="ORF">PHYPA_000211</name>
</gene>
<dbReference type="InterPro" id="IPR036955">
    <property type="entry name" value="AP2/ERF_dom_sf"/>
</dbReference>
<reference evidence="10 12" key="2">
    <citation type="journal article" date="2018" name="Plant J.">
        <title>The Physcomitrella patens chromosome-scale assembly reveals moss genome structure and evolution.</title>
        <authorList>
            <person name="Lang D."/>
            <person name="Ullrich K.K."/>
            <person name="Murat F."/>
            <person name="Fuchs J."/>
            <person name="Jenkins J."/>
            <person name="Haas F.B."/>
            <person name="Piednoel M."/>
            <person name="Gundlach H."/>
            <person name="Van Bel M."/>
            <person name="Meyberg R."/>
            <person name="Vives C."/>
            <person name="Morata J."/>
            <person name="Symeonidi A."/>
            <person name="Hiss M."/>
            <person name="Muchero W."/>
            <person name="Kamisugi Y."/>
            <person name="Saleh O."/>
            <person name="Blanc G."/>
            <person name="Decker E.L."/>
            <person name="van Gessel N."/>
            <person name="Grimwood J."/>
            <person name="Hayes R.D."/>
            <person name="Graham S.W."/>
            <person name="Gunter L.E."/>
            <person name="McDaniel S.F."/>
            <person name="Hoernstein S.N.W."/>
            <person name="Larsson A."/>
            <person name="Li F.W."/>
            <person name="Perroud P.F."/>
            <person name="Phillips J."/>
            <person name="Ranjan P."/>
            <person name="Rokshar D.S."/>
            <person name="Rothfels C.J."/>
            <person name="Schneider L."/>
            <person name="Shu S."/>
            <person name="Stevenson D.W."/>
            <person name="Thummler F."/>
            <person name="Tillich M."/>
            <person name="Villarreal Aguilar J.C."/>
            <person name="Widiez T."/>
            <person name="Wong G.K."/>
            <person name="Wymore A."/>
            <person name="Zhang Y."/>
            <person name="Zimmer A.D."/>
            <person name="Quatrano R.S."/>
            <person name="Mayer K.F.X."/>
            <person name="Goodstein D."/>
            <person name="Casacuberta J.M."/>
            <person name="Vandepoele K."/>
            <person name="Reski R."/>
            <person name="Cuming A.C."/>
            <person name="Tuskan G.A."/>
            <person name="Maumus F."/>
            <person name="Salse J."/>
            <person name="Schmutz J."/>
            <person name="Rensing S.A."/>
        </authorList>
    </citation>
    <scope>NUCLEOTIDE SEQUENCE [LARGE SCALE GENOMIC DNA]</scope>
    <source>
        <strain evidence="11 12">cv. Gransden 2004</strain>
    </source>
</reference>
<dbReference type="Pfam" id="PF00847">
    <property type="entry name" value="AP2"/>
    <property type="match status" value="1"/>
</dbReference>
<feature type="domain" description="AP2/ERF" evidence="9">
    <location>
        <begin position="74"/>
        <end position="131"/>
    </location>
</feature>
<keyword evidence="5" id="KW-0804">Transcription</keyword>
<evidence type="ECO:0000256" key="2">
    <source>
        <dbReference type="ARBA" id="ARBA00023015"/>
    </source>
</evidence>
<dbReference type="PROSITE" id="PS51032">
    <property type="entry name" value="AP2_ERF"/>
    <property type="match status" value="1"/>
</dbReference>
<dbReference type="Proteomes" id="UP000006727">
    <property type="component" value="Chromosome 1"/>
</dbReference>
<evidence type="ECO:0000256" key="8">
    <source>
        <dbReference type="SAM" id="MobiDB-lite"/>
    </source>
</evidence>
<evidence type="ECO:0000256" key="5">
    <source>
        <dbReference type="ARBA" id="ARBA00023163"/>
    </source>
</evidence>
<evidence type="ECO:0000256" key="7">
    <source>
        <dbReference type="ARBA" id="ARBA00024343"/>
    </source>
</evidence>
<dbReference type="OMA" id="FANEEYQ"/>
<dbReference type="GO" id="GO:0003677">
    <property type="term" value="F:DNA binding"/>
    <property type="evidence" value="ECO:0007669"/>
    <property type="project" value="UniProtKB-KW"/>
</dbReference>
<dbReference type="SMART" id="SM00380">
    <property type="entry name" value="AP2"/>
    <property type="match status" value="1"/>
</dbReference>
<dbReference type="CDD" id="cd00018">
    <property type="entry name" value="AP2"/>
    <property type="match status" value="1"/>
</dbReference>
<dbReference type="Gene3D" id="3.30.730.10">
    <property type="entry name" value="AP2/ERF domain"/>
    <property type="match status" value="1"/>
</dbReference>
<reference evidence="11" key="3">
    <citation type="submission" date="2020-12" db="UniProtKB">
        <authorList>
            <consortium name="EnsemblPlants"/>
        </authorList>
    </citation>
    <scope>IDENTIFICATION</scope>
</reference>
<evidence type="ECO:0000256" key="3">
    <source>
        <dbReference type="ARBA" id="ARBA00023125"/>
    </source>
</evidence>
<organism evidence="10">
    <name type="scientific">Physcomitrium patens</name>
    <name type="common">Spreading-leaved earth moss</name>
    <name type="synonym">Physcomitrella patens</name>
    <dbReference type="NCBI Taxonomy" id="3218"/>
    <lineage>
        <taxon>Eukaryota</taxon>
        <taxon>Viridiplantae</taxon>
        <taxon>Streptophyta</taxon>
        <taxon>Embryophyta</taxon>
        <taxon>Bryophyta</taxon>
        <taxon>Bryophytina</taxon>
        <taxon>Bryopsida</taxon>
        <taxon>Funariidae</taxon>
        <taxon>Funariales</taxon>
        <taxon>Funariaceae</taxon>
        <taxon>Physcomitrium</taxon>
    </lineage>
</organism>
<dbReference type="InterPro" id="IPR016177">
    <property type="entry name" value="DNA-bd_dom_sf"/>
</dbReference>
<dbReference type="EMBL" id="ABEU02000001">
    <property type="protein sequence ID" value="PNR61787.1"/>
    <property type="molecule type" value="Genomic_DNA"/>
</dbReference>
<protein>
    <recommendedName>
        <fullName evidence="9">AP2/ERF domain-containing protein</fullName>
    </recommendedName>
</protein>
<keyword evidence="12" id="KW-1185">Reference proteome</keyword>
<evidence type="ECO:0000313" key="11">
    <source>
        <dbReference type="EnsemblPlants" id="Pp3c1_5010V3.1"/>
    </source>
</evidence>
<dbReference type="InParanoid" id="A0A2K1L6Y6"/>
<name>A0A2K1L6Y6_PHYPA</name>
<dbReference type="InterPro" id="IPR001471">
    <property type="entry name" value="AP2/ERF_dom"/>
</dbReference>
<dbReference type="FunFam" id="3.30.730.10:FF:000001">
    <property type="entry name" value="Ethylene-responsive transcription factor 2"/>
    <property type="match status" value="1"/>
</dbReference>
<evidence type="ECO:0000313" key="10">
    <source>
        <dbReference type="EMBL" id="PNR61787.1"/>
    </source>
</evidence>
<dbReference type="FunCoup" id="A0A2K1L6Y6">
    <property type="interactions" value="3"/>
</dbReference>
<comment type="subcellular location">
    <subcellularLocation>
        <location evidence="1">Nucleus</location>
    </subcellularLocation>
</comment>